<sequence>MKSAIIVICFVFVNVRLSRARHAARRIAGTLQQAAPQPAGILPPRLLAALPTAVGRKQAAPGKYPARTPGVKAMQKYKKLSGLRNNFPPAVIIFTKRE</sequence>
<evidence type="ECO:0000313" key="2">
    <source>
        <dbReference type="Proteomes" id="UP000322940"/>
    </source>
</evidence>
<name>A0A5B3JEP3_9BACT</name>
<proteinExistence type="predicted"/>
<comment type="caution">
    <text evidence="1">The sequence shown here is derived from an EMBL/GenBank/DDBJ whole genome shotgun (WGS) entry which is preliminary data.</text>
</comment>
<dbReference type="Proteomes" id="UP000322940">
    <property type="component" value="Unassembled WGS sequence"/>
</dbReference>
<dbReference type="EMBL" id="VVXH01000003">
    <property type="protein sequence ID" value="KAA2379935.1"/>
    <property type="molecule type" value="Genomic_DNA"/>
</dbReference>
<dbReference type="AlphaFoldDB" id="A0A5B3JEP3"/>
<evidence type="ECO:0000313" key="1">
    <source>
        <dbReference type="EMBL" id="KAA2379935.1"/>
    </source>
</evidence>
<accession>A0A5B3JEP3</accession>
<reference evidence="1 2" key="1">
    <citation type="journal article" date="2019" name="Nat. Med.">
        <title>A library of human gut bacterial isolates paired with longitudinal multiomics data enables mechanistic microbiome research.</title>
        <authorList>
            <person name="Poyet M."/>
            <person name="Groussin M."/>
            <person name="Gibbons S.M."/>
            <person name="Avila-Pacheco J."/>
            <person name="Jiang X."/>
            <person name="Kearney S.M."/>
            <person name="Perrotta A.R."/>
            <person name="Berdy B."/>
            <person name="Zhao S."/>
            <person name="Lieberman T.D."/>
            <person name="Swanson P.K."/>
            <person name="Smith M."/>
            <person name="Roesemann S."/>
            <person name="Alexander J.E."/>
            <person name="Rich S.A."/>
            <person name="Livny J."/>
            <person name="Vlamakis H."/>
            <person name="Clish C."/>
            <person name="Bullock K."/>
            <person name="Deik A."/>
            <person name="Scott J."/>
            <person name="Pierce K.A."/>
            <person name="Xavier R.J."/>
            <person name="Alm E.J."/>
        </authorList>
    </citation>
    <scope>NUCLEOTIDE SEQUENCE [LARGE SCALE GENOMIC DNA]</scope>
    <source>
        <strain evidence="1 2">BIOML-A266</strain>
    </source>
</reference>
<protein>
    <submittedName>
        <fullName evidence="1">Uncharacterized protein</fullName>
    </submittedName>
</protein>
<gene>
    <name evidence="1" type="ORF">F2Y10_04130</name>
</gene>
<dbReference type="RefSeq" id="WP_130064691.1">
    <property type="nucleotide sequence ID" value="NZ_JAHOOA010000002.1"/>
</dbReference>
<organism evidence="1 2">
    <name type="scientific">Alistipes onderdonkii</name>
    <dbReference type="NCBI Taxonomy" id="328813"/>
    <lineage>
        <taxon>Bacteria</taxon>
        <taxon>Pseudomonadati</taxon>
        <taxon>Bacteroidota</taxon>
        <taxon>Bacteroidia</taxon>
        <taxon>Bacteroidales</taxon>
        <taxon>Rikenellaceae</taxon>
        <taxon>Alistipes</taxon>
    </lineage>
</organism>